<feature type="non-terminal residue" evidence="2">
    <location>
        <position position="143"/>
    </location>
</feature>
<evidence type="ECO:0000313" key="3">
    <source>
        <dbReference type="Proteomes" id="UP000479000"/>
    </source>
</evidence>
<keyword evidence="3" id="KW-1185">Reference proteome</keyword>
<gene>
    <name evidence="2" type="ORF">NTEN_LOCUS7353</name>
</gene>
<accession>A0A6H5GDZ2</accession>
<organism evidence="2 3">
    <name type="scientific">Nesidiocoris tenuis</name>
    <dbReference type="NCBI Taxonomy" id="355587"/>
    <lineage>
        <taxon>Eukaryota</taxon>
        <taxon>Metazoa</taxon>
        <taxon>Ecdysozoa</taxon>
        <taxon>Arthropoda</taxon>
        <taxon>Hexapoda</taxon>
        <taxon>Insecta</taxon>
        <taxon>Pterygota</taxon>
        <taxon>Neoptera</taxon>
        <taxon>Paraneoptera</taxon>
        <taxon>Hemiptera</taxon>
        <taxon>Heteroptera</taxon>
        <taxon>Panheteroptera</taxon>
        <taxon>Cimicomorpha</taxon>
        <taxon>Miridae</taxon>
        <taxon>Dicyphina</taxon>
        <taxon>Nesidiocoris</taxon>
    </lineage>
</organism>
<proteinExistence type="predicted"/>
<dbReference type="Proteomes" id="UP000479000">
    <property type="component" value="Unassembled WGS sequence"/>
</dbReference>
<dbReference type="EMBL" id="CADCXU010011123">
    <property type="protein sequence ID" value="CAB0001566.1"/>
    <property type="molecule type" value="Genomic_DNA"/>
</dbReference>
<evidence type="ECO:0000313" key="2">
    <source>
        <dbReference type="EMBL" id="CAB0001566.1"/>
    </source>
</evidence>
<sequence length="143" mass="16526">MEIDQVTPSNLADINRSGQFARVGLQIRGSTRRALEPRLDLMPTNSFQVCHSRWRRSTRRPTSGKGRCPRRSSRSQSRLRPMPCRSPLRRTPSRLRPWQLRPSNPAERNWSRCLCSRNSRIATCPKLRKCNGSTPIKGRTRCT</sequence>
<feature type="compositionally biased region" description="Low complexity" evidence="1">
    <location>
        <begin position="74"/>
        <end position="86"/>
    </location>
</feature>
<reference evidence="2 3" key="1">
    <citation type="submission" date="2020-02" db="EMBL/GenBank/DDBJ databases">
        <authorList>
            <person name="Ferguson B K."/>
        </authorList>
    </citation>
    <scope>NUCLEOTIDE SEQUENCE [LARGE SCALE GENOMIC DNA]</scope>
</reference>
<feature type="region of interest" description="Disordered" evidence="1">
    <location>
        <begin position="52"/>
        <end position="105"/>
    </location>
</feature>
<dbReference type="AlphaFoldDB" id="A0A6H5GDZ2"/>
<name>A0A6H5GDZ2_9HEMI</name>
<evidence type="ECO:0000256" key="1">
    <source>
        <dbReference type="SAM" id="MobiDB-lite"/>
    </source>
</evidence>
<protein>
    <submittedName>
        <fullName evidence="2">Uncharacterized protein</fullName>
    </submittedName>
</protein>